<evidence type="ECO:0000256" key="6">
    <source>
        <dbReference type="SAM" id="MobiDB-lite"/>
    </source>
</evidence>
<dbReference type="GO" id="GO:0005634">
    <property type="term" value="C:nucleus"/>
    <property type="evidence" value="ECO:0007669"/>
    <property type="project" value="UniProtKB-SubCell"/>
</dbReference>
<accession>A0A444XVY4</accession>
<dbReference type="PRINTS" id="PR00367">
    <property type="entry name" value="ETHRSPELEMNT"/>
</dbReference>
<protein>
    <submittedName>
        <fullName evidence="8">Ethylene-responsive transcription factor</fullName>
    </submittedName>
</protein>
<dbReference type="InterPro" id="IPR001471">
    <property type="entry name" value="AP2/ERF_dom"/>
</dbReference>
<evidence type="ECO:0000256" key="5">
    <source>
        <dbReference type="ARBA" id="ARBA00023242"/>
    </source>
</evidence>
<reference evidence="9 10" key="1">
    <citation type="submission" date="2019-01" db="EMBL/GenBank/DDBJ databases">
        <title>Sequencing of cultivated peanut Arachis hypogaea provides insights into genome evolution and oil improvement.</title>
        <authorList>
            <person name="Chen X."/>
        </authorList>
    </citation>
    <scope>NUCLEOTIDE SEQUENCE [LARGE SCALE GENOMIC DNA]</scope>
    <source>
        <strain evidence="10">cv. Fuhuasheng</strain>
        <strain evidence="9">GDAAS-fuhuasheng2018</strain>
        <tissue evidence="9">Leaves</tissue>
    </source>
</reference>
<feature type="compositionally biased region" description="Acidic residues" evidence="6">
    <location>
        <begin position="32"/>
        <end position="42"/>
    </location>
</feature>
<dbReference type="OrthoDB" id="1917565at2759"/>
<comment type="subcellular location">
    <subcellularLocation>
        <location evidence="1">Nucleus</location>
    </subcellularLocation>
</comment>
<dbReference type="Gramene" id="arahy.Tifrunner.gnm2.ann2.Ah19g529000.1">
    <property type="protein sequence ID" value="arahy.Tifrunner.gnm2.ann2.Ah19g529000.1-CDS-1"/>
    <property type="gene ID" value="arahy.Tifrunner.gnm2.ann2.Ah19g529000"/>
</dbReference>
<feature type="compositionally biased region" description="Low complexity" evidence="6">
    <location>
        <begin position="151"/>
        <end position="170"/>
    </location>
</feature>
<evidence type="ECO:0000259" key="7">
    <source>
        <dbReference type="PROSITE" id="PS51032"/>
    </source>
</evidence>
<evidence type="ECO:0000256" key="3">
    <source>
        <dbReference type="ARBA" id="ARBA00023125"/>
    </source>
</evidence>
<dbReference type="CDD" id="cd00018">
    <property type="entry name" value="AP2"/>
    <property type="match status" value="1"/>
</dbReference>
<dbReference type="Pfam" id="PF00847">
    <property type="entry name" value="AP2"/>
    <property type="match status" value="1"/>
</dbReference>
<proteinExistence type="predicted"/>
<evidence type="ECO:0000313" key="10">
    <source>
        <dbReference type="Proteomes" id="UP000289738"/>
    </source>
</evidence>
<keyword evidence="3" id="KW-0238">DNA-binding</keyword>
<dbReference type="SUPFAM" id="SSF54171">
    <property type="entry name" value="DNA-binding domain"/>
    <property type="match status" value="1"/>
</dbReference>
<dbReference type="EMBL" id="SDMP01000019">
    <property type="protein sequence ID" value="RYQ93565.1"/>
    <property type="molecule type" value="Genomic_DNA"/>
</dbReference>
<dbReference type="InterPro" id="IPR016177">
    <property type="entry name" value="DNA-bd_dom_sf"/>
</dbReference>
<dbReference type="STRING" id="3818.A0A444XVY4"/>
<feature type="compositionally biased region" description="Polar residues" evidence="6">
    <location>
        <begin position="88"/>
        <end position="97"/>
    </location>
</feature>
<dbReference type="Proteomes" id="UP000464620">
    <property type="component" value="Chromosome B09"/>
</dbReference>
<keyword evidence="5" id="KW-0539">Nucleus</keyword>
<dbReference type="PROSITE" id="PS51032">
    <property type="entry name" value="AP2_ERF"/>
    <property type="match status" value="1"/>
</dbReference>
<feature type="compositionally biased region" description="Polar residues" evidence="6">
    <location>
        <begin position="180"/>
        <end position="192"/>
    </location>
</feature>
<dbReference type="GO" id="GO:0003677">
    <property type="term" value="F:DNA binding"/>
    <property type="evidence" value="ECO:0007669"/>
    <property type="project" value="UniProtKB-KW"/>
</dbReference>
<sequence length="342" mass="37211">MAEPRKQHRTKQRTHESSKMTRKLRIIYADPELTDSSDDDSEMNQKRIKRSIHVIPLPLPSGLSTPTSSSEVVAKLKQPIFKRRVSPATGTKRQTSGKYRGVRQRKWGKWAAEIRDPFKSARIWLGTYNTAEEASQAYEAKRLEFEAMARSMSQSQSQNSDDKSNCCNSSPAPAGVCVSDNKSSTSEGSDSVFSCTSPSSVLELDSSASHSNDSANANANANEAVETNDLETGDLVAELAALEIPDLSMLNLPPPSPPPPQSSVSVSTAAASVPEIGLGLDFDWINFDDYGHGFDDLGGFEDLQICGLDDNGPSQLPDFDFDDFGADEFAGWIEEPLNIPCA</sequence>
<evidence type="ECO:0000256" key="2">
    <source>
        <dbReference type="ARBA" id="ARBA00023015"/>
    </source>
</evidence>
<dbReference type="SMR" id="A0A444XVY4"/>
<organism evidence="9 10">
    <name type="scientific">Arachis hypogaea</name>
    <name type="common">Peanut</name>
    <dbReference type="NCBI Taxonomy" id="3818"/>
    <lineage>
        <taxon>Eukaryota</taxon>
        <taxon>Viridiplantae</taxon>
        <taxon>Streptophyta</taxon>
        <taxon>Embryophyta</taxon>
        <taxon>Tracheophyta</taxon>
        <taxon>Spermatophyta</taxon>
        <taxon>Magnoliopsida</taxon>
        <taxon>eudicotyledons</taxon>
        <taxon>Gunneridae</taxon>
        <taxon>Pentapetalae</taxon>
        <taxon>rosids</taxon>
        <taxon>fabids</taxon>
        <taxon>Fabales</taxon>
        <taxon>Fabaceae</taxon>
        <taxon>Papilionoideae</taxon>
        <taxon>50 kb inversion clade</taxon>
        <taxon>dalbergioids sensu lato</taxon>
        <taxon>Dalbergieae</taxon>
        <taxon>Pterocarpus clade</taxon>
        <taxon>Arachis</taxon>
    </lineage>
</organism>
<dbReference type="SMART" id="SM00380">
    <property type="entry name" value="AP2"/>
    <property type="match status" value="1"/>
</dbReference>
<dbReference type="PANTHER" id="PTHR31194:SF62">
    <property type="entry name" value="ETHYLENE-RESPONSIVE TRANSCRIPTION FACTOR ERF118"/>
    <property type="match status" value="1"/>
</dbReference>
<dbReference type="EMBL" id="SDMP01000019">
    <property type="protein sequence ID" value="RYQ93564.1"/>
    <property type="molecule type" value="Genomic_DNA"/>
</dbReference>
<dbReference type="Gene3D" id="3.30.730.10">
    <property type="entry name" value="AP2/ERF domain"/>
    <property type="match status" value="1"/>
</dbReference>
<evidence type="ECO:0000313" key="9">
    <source>
        <dbReference type="EMBL" id="RYQ93564.1"/>
    </source>
</evidence>
<name>A0A444XVY4_ARAHY</name>
<feature type="region of interest" description="Disordered" evidence="6">
    <location>
        <begin position="1"/>
        <end position="45"/>
    </location>
</feature>
<dbReference type="InterPro" id="IPR036955">
    <property type="entry name" value="AP2/ERF_dom_sf"/>
</dbReference>
<evidence type="ECO:0000313" key="11">
    <source>
        <dbReference type="Proteomes" id="UP000464620"/>
    </source>
</evidence>
<evidence type="ECO:0000313" key="8">
    <source>
        <dbReference type="EMBL" id="QHN79632.1"/>
    </source>
</evidence>
<dbReference type="InterPro" id="IPR050913">
    <property type="entry name" value="AP2/ERF_ERF"/>
</dbReference>
<dbReference type="PANTHER" id="PTHR31194">
    <property type="entry name" value="SHN SHINE , DNA BINDING / TRANSCRIPTION FACTOR"/>
    <property type="match status" value="1"/>
</dbReference>
<gene>
    <name evidence="9" type="ORF">Ahy_B09g099835</name>
    <name evidence="8" type="ORF">DS421_19g671620</name>
</gene>
<feature type="region of interest" description="Disordered" evidence="6">
    <location>
        <begin position="83"/>
        <end position="102"/>
    </location>
</feature>
<keyword evidence="2" id="KW-0805">Transcription regulation</keyword>
<dbReference type="GO" id="GO:0003700">
    <property type="term" value="F:DNA-binding transcription factor activity"/>
    <property type="evidence" value="ECO:0007669"/>
    <property type="project" value="InterPro"/>
</dbReference>
<dbReference type="Proteomes" id="UP000289738">
    <property type="component" value="Chromosome B09"/>
</dbReference>
<evidence type="ECO:0000256" key="1">
    <source>
        <dbReference type="ARBA" id="ARBA00004123"/>
    </source>
</evidence>
<keyword evidence="4" id="KW-0804">Transcription</keyword>
<feature type="region of interest" description="Disordered" evidence="6">
    <location>
        <begin position="149"/>
        <end position="192"/>
    </location>
</feature>
<evidence type="ECO:0000256" key="4">
    <source>
        <dbReference type="ARBA" id="ARBA00023163"/>
    </source>
</evidence>
<dbReference type="EMBL" id="CP031001">
    <property type="protein sequence ID" value="QHN79632.1"/>
    <property type="molecule type" value="Genomic_DNA"/>
</dbReference>
<dbReference type="EMBL" id="SDMP01000019">
    <property type="protein sequence ID" value="RYQ93563.1"/>
    <property type="molecule type" value="Genomic_DNA"/>
</dbReference>
<dbReference type="AlphaFoldDB" id="A0A444XVY4"/>
<keyword evidence="10" id="KW-1185">Reference proteome</keyword>
<feature type="compositionally biased region" description="Basic residues" evidence="6">
    <location>
        <begin position="1"/>
        <end position="12"/>
    </location>
</feature>
<reference evidence="8 11" key="2">
    <citation type="submission" date="2020-01" db="EMBL/GenBank/DDBJ databases">
        <title>Genome sequence of Arachis hypogaea, cultivar Shitouqi.</title>
        <authorList>
            <person name="Zhuang W."/>
            <person name="Chen H."/>
            <person name="Varshney R."/>
            <person name="Wang D."/>
            <person name="Ming R."/>
        </authorList>
    </citation>
    <scope>NUCLEOTIDE SEQUENCE [LARGE SCALE GENOMIC DNA]</scope>
    <source>
        <tissue evidence="8">Young leaf</tissue>
    </source>
</reference>
<feature type="domain" description="AP2/ERF" evidence="7">
    <location>
        <begin position="98"/>
        <end position="155"/>
    </location>
</feature>